<feature type="chain" id="PRO_5032933985" evidence="1">
    <location>
        <begin position="24"/>
        <end position="244"/>
    </location>
</feature>
<evidence type="ECO:0000313" key="3">
    <source>
        <dbReference type="Proteomes" id="UP000460290"/>
    </source>
</evidence>
<feature type="signal peptide" evidence="1">
    <location>
        <begin position="1"/>
        <end position="23"/>
    </location>
</feature>
<comment type="caution">
    <text evidence="2">The sequence shown here is derived from an EMBL/GenBank/DDBJ whole genome shotgun (WGS) entry which is preliminary data.</text>
</comment>
<gene>
    <name evidence="2" type="ORF">GRI35_02055</name>
</gene>
<dbReference type="EMBL" id="WTYZ01000001">
    <property type="protein sequence ID" value="MXO82157.1"/>
    <property type="molecule type" value="Genomic_DNA"/>
</dbReference>
<dbReference type="RefSeq" id="WP_160612482.1">
    <property type="nucleotide sequence ID" value="NZ_JAUFQM010000001.1"/>
</dbReference>
<accession>A0A844Z4Y2</accession>
<keyword evidence="3" id="KW-1185">Reference proteome</keyword>
<dbReference type="AlphaFoldDB" id="A0A844Z4Y2"/>
<keyword evidence="1" id="KW-0732">Signal</keyword>
<name>A0A844Z4Y2_9SPHN</name>
<reference evidence="2 3" key="1">
    <citation type="submission" date="2019-12" db="EMBL/GenBank/DDBJ databases">
        <title>Genomic-based taxomic classification of the family Erythrobacteraceae.</title>
        <authorList>
            <person name="Xu L."/>
        </authorList>
    </citation>
    <scope>NUCLEOTIDE SEQUENCE [LARGE SCALE GENOMIC DNA]</scope>
    <source>
        <strain evidence="2 3">KCTC 42006</strain>
    </source>
</reference>
<dbReference type="Proteomes" id="UP000460290">
    <property type="component" value="Unassembled WGS sequence"/>
</dbReference>
<dbReference type="OrthoDB" id="7508780at2"/>
<evidence type="ECO:0000256" key="1">
    <source>
        <dbReference type="SAM" id="SignalP"/>
    </source>
</evidence>
<evidence type="ECO:0000313" key="2">
    <source>
        <dbReference type="EMBL" id="MXO82157.1"/>
    </source>
</evidence>
<proteinExistence type="predicted"/>
<protein>
    <submittedName>
        <fullName evidence="2">Uncharacterized protein</fullName>
    </submittedName>
</protein>
<sequence length="244" mass="26427">MKAIPRRDVLAALGAIWALNVFAATSGVNAQSFTVKFTPPSTPMRFTRKLVRNLSDGKQIVVERAWKVLFAPVGQGFSLDGEQISVEVSVPPGLEALADLERRKRESGLFPLMLASDGMIVRKVSARPKAVIDQAIELASQELAARGVSEADQSSSREFLRTLQSSAEKAASHLPRDLFQPRRMAANAKRTLSLPDGAVGSVAIEFTAKTDAETGLMRTATRTVTTKIALSERTSAEHWSLVVI</sequence>
<organism evidence="2 3">
    <name type="scientific">Pontixanthobacter aestiaquae</name>
    <dbReference type="NCBI Taxonomy" id="1509367"/>
    <lineage>
        <taxon>Bacteria</taxon>
        <taxon>Pseudomonadati</taxon>
        <taxon>Pseudomonadota</taxon>
        <taxon>Alphaproteobacteria</taxon>
        <taxon>Sphingomonadales</taxon>
        <taxon>Erythrobacteraceae</taxon>
        <taxon>Pontixanthobacter</taxon>
    </lineage>
</organism>